<proteinExistence type="predicted"/>
<dbReference type="Proteomes" id="UP001199106">
    <property type="component" value="Unassembled WGS sequence"/>
</dbReference>
<evidence type="ECO:0000313" key="1">
    <source>
        <dbReference type="EMBL" id="KAG9185780.1"/>
    </source>
</evidence>
<protein>
    <submittedName>
        <fullName evidence="1">Uncharacterized protein</fullName>
    </submittedName>
</protein>
<accession>A0AAD4FAB6</accession>
<organism evidence="1 2">
    <name type="scientific">Alternaria panax</name>
    <dbReference type="NCBI Taxonomy" id="48097"/>
    <lineage>
        <taxon>Eukaryota</taxon>
        <taxon>Fungi</taxon>
        <taxon>Dikarya</taxon>
        <taxon>Ascomycota</taxon>
        <taxon>Pezizomycotina</taxon>
        <taxon>Dothideomycetes</taxon>
        <taxon>Pleosporomycetidae</taxon>
        <taxon>Pleosporales</taxon>
        <taxon>Pleosporineae</taxon>
        <taxon>Pleosporaceae</taxon>
        <taxon>Alternaria</taxon>
        <taxon>Alternaria sect. Panax</taxon>
    </lineage>
</organism>
<gene>
    <name evidence="1" type="ORF">G6011_07111</name>
</gene>
<dbReference type="EMBL" id="JAANER010000010">
    <property type="protein sequence ID" value="KAG9185780.1"/>
    <property type="molecule type" value="Genomic_DNA"/>
</dbReference>
<sequence>MAALDTNTYAWNVDEWNNRDYTYGSAISAQETSDDWEVTLTMSILPSHGDKIIPPDDHTMTAHGNYFLSGCEISLITAQDQILLRRSPSTEFGSSVSTKILTPPAILPRPTSTSDNDAQTTSAADATYLTGSAISNLAASASDSGSPSSEGGAIAELYYFLRLLSAGGTSGEEESAQRQAF</sequence>
<keyword evidence="2" id="KW-1185">Reference proteome</keyword>
<reference evidence="1" key="1">
    <citation type="submission" date="2021-07" db="EMBL/GenBank/DDBJ databases">
        <title>Genome Resource of American Ginseng Black Spot Pathogen Alternaria panax.</title>
        <authorList>
            <person name="Qiu C."/>
            <person name="Wang W."/>
            <person name="Liu Z."/>
        </authorList>
    </citation>
    <scope>NUCLEOTIDE SEQUENCE</scope>
    <source>
        <strain evidence="1">BNCC115425</strain>
    </source>
</reference>
<comment type="caution">
    <text evidence="1">The sequence shown here is derived from an EMBL/GenBank/DDBJ whole genome shotgun (WGS) entry which is preliminary data.</text>
</comment>
<name>A0AAD4FAB6_9PLEO</name>
<dbReference type="AlphaFoldDB" id="A0AAD4FAB6"/>
<evidence type="ECO:0000313" key="2">
    <source>
        <dbReference type="Proteomes" id="UP001199106"/>
    </source>
</evidence>